<dbReference type="EMBL" id="MAGO01000002">
    <property type="protein sequence ID" value="OCC15987.1"/>
    <property type="molecule type" value="Genomic_DNA"/>
</dbReference>
<dbReference type="AlphaFoldDB" id="A0A1B9F7S5"/>
<name>A0A1B9F7S5_9BACT</name>
<evidence type="ECO:0000313" key="2">
    <source>
        <dbReference type="Proteomes" id="UP000093080"/>
    </source>
</evidence>
<keyword evidence="2" id="KW-1185">Reference proteome</keyword>
<protein>
    <submittedName>
        <fullName evidence="1">Uncharacterized protein</fullName>
    </submittedName>
</protein>
<dbReference type="Proteomes" id="UP000093080">
    <property type="component" value="Unassembled WGS sequence"/>
</dbReference>
<comment type="caution">
    <text evidence="1">The sequence shown here is derived from an EMBL/GenBank/DDBJ whole genome shotgun (WGS) entry which is preliminary data.</text>
</comment>
<proteinExistence type="predicted"/>
<evidence type="ECO:0000313" key="1">
    <source>
        <dbReference type="EMBL" id="OCC15987.1"/>
    </source>
</evidence>
<organism evidence="1 2">
    <name type="scientific">Dissulfuribacter thermophilus</name>
    <dbReference type="NCBI Taxonomy" id="1156395"/>
    <lineage>
        <taxon>Bacteria</taxon>
        <taxon>Pseudomonadati</taxon>
        <taxon>Thermodesulfobacteriota</taxon>
        <taxon>Dissulfuribacteria</taxon>
        <taxon>Dissulfuribacterales</taxon>
        <taxon>Dissulfuribacteraceae</taxon>
        <taxon>Dissulfuribacter</taxon>
    </lineage>
</organism>
<accession>A0A1B9F7S5</accession>
<gene>
    <name evidence="1" type="ORF">DBT_0449</name>
</gene>
<reference evidence="1 2" key="1">
    <citation type="submission" date="2016-06" db="EMBL/GenBank/DDBJ databases">
        <title>Respiratory ammonification of nitrate coupled to the oxidation of elemental sulfur in deep-sea autotrophic thermophilic bacteria.</title>
        <authorList>
            <person name="Slobodkina G.B."/>
            <person name="Mardanov A.V."/>
            <person name="Ravin N.V."/>
            <person name="Frolova A.A."/>
            <person name="Viryasiv M.B."/>
            <person name="Chernyh N.A."/>
            <person name="Bonch-Osmolovskaya E.A."/>
            <person name="Slobodkin A.I."/>
        </authorList>
    </citation>
    <scope>NUCLEOTIDE SEQUENCE [LARGE SCALE GENOMIC DNA]</scope>
    <source>
        <strain evidence="1 2">S69</strain>
    </source>
</reference>
<sequence>MQSSPGQKDRGKLQRIVAPGQDFGHSIRHDEYPVQYLYRVKLAERTWPNIRQGYLAKDPRIRLR</sequence>